<protein>
    <submittedName>
        <fullName evidence="3">Bacterial extracellular solute-binding protein, family 7</fullName>
    </submittedName>
</protein>
<proteinExistence type="predicted"/>
<feature type="signal peptide" evidence="2">
    <location>
        <begin position="1"/>
        <end position="23"/>
    </location>
</feature>
<dbReference type="InterPro" id="IPR038404">
    <property type="entry name" value="TRAP_DctP_sf"/>
</dbReference>
<gene>
    <name evidence="3" type="ORF">A8U91_03814</name>
</gene>
<comment type="caution">
    <text evidence="3">The sequence shown here is derived from an EMBL/GenBank/DDBJ whole genome shotgun (WGS) entry which is preliminary data.</text>
</comment>
<evidence type="ECO:0000256" key="2">
    <source>
        <dbReference type="SAM" id="SignalP"/>
    </source>
</evidence>
<dbReference type="PANTHER" id="PTHR33376:SF15">
    <property type="entry name" value="BLL6794 PROTEIN"/>
    <property type="match status" value="1"/>
</dbReference>
<accession>A0A1B8NXP1</accession>
<evidence type="ECO:0000313" key="4">
    <source>
        <dbReference type="Proteomes" id="UP000092504"/>
    </source>
</evidence>
<dbReference type="Gene3D" id="3.40.190.170">
    <property type="entry name" value="Bacterial extracellular solute-binding protein, family 7"/>
    <property type="match status" value="1"/>
</dbReference>
<feature type="chain" id="PRO_5008611194" evidence="2">
    <location>
        <begin position="24"/>
        <end position="205"/>
    </location>
</feature>
<name>A0A1B8NXP1_HALEL</name>
<dbReference type="AlphaFoldDB" id="A0A1B8NXP1"/>
<sequence>MRLNPIVTGLAVASALTTQAALAETTTLRVAHVWPGGSMIDKELFQAWATSVEEASQGRLEVEVYPGQTLTKSDKTYESIANGIADIGASAQGYTAGRFPLTQVIELPGVSASSRQGSCILQSLYDAGHLDAEYADTHPCSCSPPAPVTCTPRHSRSRRPKTWMDCACAAPLHWSATCSNASVPRPSACRRRMSSPPCSAAWSTA</sequence>
<dbReference type="Pfam" id="PF03480">
    <property type="entry name" value="DctP"/>
    <property type="match status" value="1"/>
</dbReference>
<dbReference type="EMBL" id="MAJD01000002">
    <property type="protein sequence ID" value="OBX34754.1"/>
    <property type="molecule type" value="Genomic_DNA"/>
</dbReference>
<reference evidence="3 4" key="1">
    <citation type="submission" date="2016-06" db="EMBL/GenBank/DDBJ databases">
        <title>Genome sequence of halotolerant plant growth promoting strain of Halomonas elongata HEK1 isolated from salterns of Rann of Kutch, Gujarat, India.</title>
        <authorList>
            <person name="Gaba S."/>
            <person name="Singh R.N."/>
            <person name="Abrol S."/>
            <person name="Kaushik R."/>
            <person name="Saxena A.K."/>
        </authorList>
    </citation>
    <scope>NUCLEOTIDE SEQUENCE [LARGE SCALE GENOMIC DNA]</scope>
    <source>
        <strain evidence="3 4">HEK1</strain>
    </source>
</reference>
<evidence type="ECO:0000313" key="3">
    <source>
        <dbReference type="EMBL" id="OBX34754.1"/>
    </source>
</evidence>
<evidence type="ECO:0000256" key="1">
    <source>
        <dbReference type="ARBA" id="ARBA00022729"/>
    </source>
</evidence>
<organism evidence="3 4">
    <name type="scientific">Halomonas elongata</name>
    <dbReference type="NCBI Taxonomy" id="2746"/>
    <lineage>
        <taxon>Bacteria</taxon>
        <taxon>Pseudomonadati</taxon>
        <taxon>Pseudomonadota</taxon>
        <taxon>Gammaproteobacteria</taxon>
        <taxon>Oceanospirillales</taxon>
        <taxon>Halomonadaceae</taxon>
        <taxon>Halomonas</taxon>
    </lineage>
</organism>
<dbReference type="GO" id="GO:0055085">
    <property type="term" value="P:transmembrane transport"/>
    <property type="evidence" value="ECO:0007669"/>
    <property type="project" value="InterPro"/>
</dbReference>
<keyword evidence="1 2" id="KW-0732">Signal</keyword>
<dbReference type="Proteomes" id="UP000092504">
    <property type="component" value="Unassembled WGS sequence"/>
</dbReference>
<dbReference type="InterPro" id="IPR018389">
    <property type="entry name" value="DctP_fam"/>
</dbReference>
<dbReference type="PATRIC" id="fig|2746.7.peg.3926"/>
<dbReference type="PANTHER" id="PTHR33376">
    <property type="match status" value="1"/>
</dbReference>